<dbReference type="Proteomes" id="UP000308713">
    <property type="component" value="Unassembled WGS sequence"/>
</dbReference>
<evidence type="ECO:0000313" key="2">
    <source>
        <dbReference type="Proteomes" id="UP000308713"/>
    </source>
</evidence>
<protein>
    <recommendedName>
        <fullName evidence="3">Lipoprotein</fullName>
    </recommendedName>
</protein>
<comment type="caution">
    <text evidence="1">The sequence shown here is derived from an EMBL/GenBank/DDBJ whole genome shotgun (WGS) entry which is preliminary data.</text>
</comment>
<dbReference type="OrthoDB" id="1430597at2"/>
<organism evidence="1 2">
    <name type="scientific">Allotamlana fucoidanivorans</name>
    <dbReference type="NCBI Taxonomy" id="2583814"/>
    <lineage>
        <taxon>Bacteria</taxon>
        <taxon>Pseudomonadati</taxon>
        <taxon>Bacteroidota</taxon>
        <taxon>Flavobacteriia</taxon>
        <taxon>Flavobacteriales</taxon>
        <taxon>Flavobacteriaceae</taxon>
        <taxon>Allotamlana</taxon>
    </lineage>
</organism>
<dbReference type="PROSITE" id="PS51257">
    <property type="entry name" value="PROKAR_LIPOPROTEIN"/>
    <property type="match status" value="1"/>
</dbReference>
<evidence type="ECO:0008006" key="3">
    <source>
        <dbReference type="Google" id="ProtNLM"/>
    </source>
</evidence>
<evidence type="ECO:0000313" key="1">
    <source>
        <dbReference type="EMBL" id="TNJ40840.1"/>
    </source>
</evidence>
<reference evidence="1 2" key="1">
    <citation type="submission" date="2019-05" db="EMBL/GenBank/DDBJ databases">
        <title>Tamlana fucoidanivorans sp. nov., isolated from the surface of algae collected from Fujian province in China.</title>
        <authorList>
            <person name="Li J."/>
        </authorList>
    </citation>
    <scope>NUCLEOTIDE SEQUENCE [LARGE SCALE GENOMIC DNA]</scope>
    <source>
        <strain evidence="1 2">CW2-9</strain>
    </source>
</reference>
<dbReference type="EMBL" id="VDCS01000042">
    <property type="protein sequence ID" value="TNJ40840.1"/>
    <property type="molecule type" value="Genomic_DNA"/>
</dbReference>
<gene>
    <name evidence="1" type="ORF">FGF67_16770</name>
</gene>
<dbReference type="RefSeq" id="WP_139698908.1">
    <property type="nucleotide sequence ID" value="NZ_CP074074.1"/>
</dbReference>
<accession>A0A5C4SB89</accession>
<proteinExistence type="predicted"/>
<dbReference type="AlphaFoldDB" id="A0A5C4SB89"/>
<keyword evidence="2" id="KW-1185">Reference proteome</keyword>
<sequence>MKKLLQIIILVFIISCDSKKSSSDLADKEFEICIESKYSERIENGPAGGNLTDKKNIHKLLELALVKEGYLTDITKNGYLKLFDKIKNKDIDSDFFDKLKLQLGFDPFLLLPFIGQAQLKCYDQIVLREKIVDKTSWQYKVMESLWEIEKSGDLNFNDGNLANALNSIPEKKFEKMMYRKLFLDVIYFHHNYKK</sequence>
<name>A0A5C4SB89_9FLAO</name>